<protein>
    <submittedName>
        <fullName evidence="1">Uncharacterized protein</fullName>
    </submittedName>
</protein>
<dbReference type="EMBL" id="BMMS01000013">
    <property type="protein sequence ID" value="GGO89403.1"/>
    <property type="molecule type" value="Genomic_DNA"/>
</dbReference>
<reference evidence="1" key="1">
    <citation type="journal article" date="2014" name="Int. J. Syst. Evol. Microbiol.">
        <title>Complete genome sequence of Corynebacterium casei LMG S-19264T (=DSM 44701T), isolated from a smear-ripened cheese.</title>
        <authorList>
            <consortium name="US DOE Joint Genome Institute (JGI-PGF)"/>
            <person name="Walter F."/>
            <person name="Albersmeier A."/>
            <person name="Kalinowski J."/>
            <person name="Ruckert C."/>
        </authorList>
    </citation>
    <scope>NUCLEOTIDE SEQUENCE</scope>
    <source>
        <strain evidence="1">CGMCC 4.7201</strain>
    </source>
</reference>
<comment type="caution">
    <text evidence="1">The sequence shown here is derived from an EMBL/GenBank/DDBJ whole genome shotgun (WGS) entry which is preliminary data.</text>
</comment>
<dbReference type="Proteomes" id="UP000641932">
    <property type="component" value="Unassembled WGS sequence"/>
</dbReference>
<dbReference type="AlphaFoldDB" id="A0A917ZSJ6"/>
<sequence length="90" mass="9619">MPDRPAADPPPGFADVSIVSSSPEAARKVAEALRHWFATTEQRSYPAGPDGGTGLRMTVDTRNTPRPSESFQSRITGHRCGLEESHADGA</sequence>
<evidence type="ECO:0000313" key="2">
    <source>
        <dbReference type="Proteomes" id="UP000641932"/>
    </source>
</evidence>
<dbReference type="RefSeq" id="WP_189132389.1">
    <property type="nucleotide sequence ID" value="NZ_BMMS01000013.1"/>
</dbReference>
<reference evidence="1" key="2">
    <citation type="submission" date="2020-09" db="EMBL/GenBank/DDBJ databases">
        <authorList>
            <person name="Sun Q."/>
            <person name="Zhou Y."/>
        </authorList>
    </citation>
    <scope>NUCLEOTIDE SEQUENCE</scope>
    <source>
        <strain evidence="1">CGMCC 4.7201</strain>
    </source>
</reference>
<proteinExistence type="predicted"/>
<name>A0A917ZSJ6_9ACTN</name>
<organism evidence="1 2">
    <name type="scientific">Wenjunlia tyrosinilytica</name>
    <dbReference type="NCBI Taxonomy" id="1544741"/>
    <lineage>
        <taxon>Bacteria</taxon>
        <taxon>Bacillati</taxon>
        <taxon>Actinomycetota</taxon>
        <taxon>Actinomycetes</taxon>
        <taxon>Kitasatosporales</taxon>
        <taxon>Streptomycetaceae</taxon>
        <taxon>Wenjunlia</taxon>
    </lineage>
</organism>
<accession>A0A917ZSJ6</accession>
<keyword evidence="2" id="KW-1185">Reference proteome</keyword>
<gene>
    <name evidence="1" type="ORF">GCM10012280_32460</name>
</gene>
<evidence type="ECO:0000313" key="1">
    <source>
        <dbReference type="EMBL" id="GGO89403.1"/>
    </source>
</evidence>